<protein>
    <submittedName>
        <fullName evidence="2">Uncharacterized protein</fullName>
    </submittedName>
</protein>
<accession>A0A836H3K6</accession>
<dbReference type="OrthoDB" id="10396895at2759"/>
<dbReference type="AlphaFoldDB" id="A0A836H3K6"/>
<dbReference type="EMBL" id="JAFHKP010000007">
    <property type="protein sequence ID" value="KAG5485189.1"/>
    <property type="molecule type" value="Genomic_DNA"/>
</dbReference>
<comment type="caution">
    <text evidence="2">The sequence shown here is derived from an EMBL/GenBank/DDBJ whole genome shotgun (WGS) entry which is preliminary data.</text>
</comment>
<name>A0A836H3K6_LEIEN</name>
<feature type="region of interest" description="Disordered" evidence="1">
    <location>
        <begin position="42"/>
        <end position="75"/>
    </location>
</feature>
<sequence length="135" mass="15138">MRNTGERQGWPRRGFSKPIRISGHSLLGRRCLDRRSGRQLWDGQAGLDRSSEKNASTQIQKLAHRQAHAEAGNAQRGQRLLLSEGNMSCHSTYWDNALQQLFQRRIGASRPLLDSAVSRLRGAFTMSGANGPRRT</sequence>
<reference evidence="2 3" key="1">
    <citation type="submission" date="2021-02" db="EMBL/GenBank/DDBJ databases">
        <title>Leishmania (Mundinia) enrietti genome sequencing and assembly.</title>
        <authorList>
            <person name="Almutairi H."/>
            <person name="Gatherer D."/>
        </authorList>
    </citation>
    <scope>NUCLEOTIDE SEQUENCE [LARGE SCALE GENOMIC DNA]</scope>
    <source>
        <strain evidence="2">CUR178</strain>
    </source>
</reference>
<dbReference type="GeneID" id="94173722"/>
<dbReference type="Proteomes" id="UP000674179">
    <property type="component" value="Chromosome 7"/>
</dbReference>
<dbReference type="KEGG" id="lenr:94173722"/>
<evidence type="ECO:0000313" key="2">
    <source>
        <dbReference type="EMBL" id="KAG5485189.1"/>
    </source>
</evidence>
<proteinExistence type="predicted"/>
<evidence type="ECO:0000256" key="1">
    <source>
        <dbReference type="SAM" id="MobiDB-lite"/>
    </source>
</evidence>
<organism evidence="2 3">
    <name type="scientific">Leishmania enriettii</name>
    <dbReference type="NCBI Taxonomy" id="5663"/>
    <lineage>
        <taxon>Eukaryota</taxon>
        <taxon>Discoba</taxon>
        <taxon>Euglenozoa</taxon>
        <taxon>Kinetoplastea</taxon>
        <taxon>Metakinetoplastina</taxon>
        <taxon>Trypanosomatida</taxon>
        <taxon>Trypanosomatidae</taxon>
        <taxon>Leishmaniinae</taxon>
        <taxon>Leishmania</taxon>
    </lineage>
</organism>
<evidence type="ECO:0000313" key="3">
    <source>
        <dbReference type="Proteomes" id="UP000674179"/>
    </source>
</evidence>
<dbReference type="RefSeq" id="XP_067695453.1">
    <property type="nucleotide sequence ID" value="XM_067838212.1"/>
</dbReference>
<gene>
    <name evidence="2" type="ORF">CUR178_06547</name>
</gene>
<keyword evidence="3" id="KW-1185">Reference proteome</keyword>